<keyword evidence="2" id="KW-1185">Reference proteome</keyword>
<evidence type="ECO:0000313" key="2">
    <source>
        <dbReference type="Proteomes" id="UP000699042"/>
    </source>
</evidence>
<reference evidence="1" key="1">
    <citation type="submission" date="2021-05" db="EMBL/GenBank/DDBJ databases">
        <title>Comparative genomics of three Colletotrichum scovillei strains and genetic complementation revealed genes involved fungal growth and virulence on chili pepper.</title>
        <authorList>
            <person name="Hsieh D.-K."/>
            <person name="Chuang S.-C."/>
            <person name="Chen C.-Y."/>
            <person name="Chao Y.-T."/>
            <person name="Lu M.-Y.J."/>
            <person name="Lee M.-H."/>
            <person name="Shih M.-C."/>
        </authorList>
    </citation>
    <scope>NUCLEOTIDE SEQUENCE</scope>
    <source>
        <strain evidence="1">Coll-153</strain>
    </source>
</reference>
<dbReference type="Proteomes" id="UP000699042">
    <property type="component" value="Unassembled WGS sequence"/>
</dbReference>
<sequence length="33" mass="3881">RSNSREKVQEFLILERSDIRDMENIATLSLGFI</sequence>
<comment type="caution">
    <text evidence="1">The sequence shown here is derived from an EMBL/GenBank/DDBJ whole genome shotgun (WGS) entry which is preliminary data.</text>
</comment>
<accession>A0A9P7UDI1</accession>
<name>A0A9P7UDI1_9PEZI</name>
<feature type="non-terminal residue" evidence="1">
    <location>
        <position position="1"/>
    </location>
</feature>
<gene>
    <name evidence="1" type="ORF">JMJ77_011210</name>
</gene>
<protein>
    <submittedName>
        <fullName evidence="1">Uncharacterized protein</fullName>
    </submittedName>
</protein>
<evidence type="ECO:0000313" key="1">
    <source>
        <dbReference type="EMBL" id="KAG7047872.1"/>
    </source>
</evidence>
<dbReference type="EMBL" id="JAESDN010000007">
    <property type="protein sequence ID" value="KAG7047872.1"/>
    <property type="molecule type" value="Genomic_DNA"/>
</dbReference>
<dbReference type="AlphaFoldDB" id="A0A9P7UDI1"/>
<organism evidence="1 2">
    <name type="scientific">Colletotrichum scovillei</name>
    <dbReference type="NCBI Taxonomy" id="1209932"/>
    <lineage>
        <taxon>Eukaryota</taxon>
        <taxon>Fungi</taxon>
        <taxon>Dikarya</taxon>
        <taxon>Ascomycota</taxon>
        <taxon>Pezizomycotina</taxon>
        <taxon>Sordariomycetes</taxon>
        <taxon>Hypocreomycetidae</taxon>
        <taxon>Glomerellales</taxon>
        <taxon>Glomerellaceae</taxon>
        <taxon>Colletotrichum</taxon>
        <taxon>Colletotrichum acutatum species complex</taxon>
    </lineage>
</organism>
<proteinExistence type="predicted"/>